<comment type="subcellular location">
    <subcellularLocation>
        <location evidence="1">Membrane</location>
        <topology evidence="1">Multi-pass membrane protein</topology>
    </subcellularLocation>
</comment>
<evidence type="ECO:0000313" key="8">
    <source>
        <dbReference type="Proteomes" id="UP000327011"/>
    </source>
</evidence>
<name>A0A5J5K0B6_9ACTN</name>
<feature type="transmembrane region" description="Helical" evidence="6">
    <location>
        <begin position="37"/>
        <end position="61"/>
    </location>
</feature>
<comment type="caution">
    <text evidence="7">The sequence shown here is derived from an EMBL/GenBank/DDBJ whole genome shotgun (WGS) entry which is preliminary data.</text>
</comment>
<dbReference type="GO" id="GO:0033573">
    <property type="term" value="C:high-affinity iron permease complex"/>
    <property type="evidence" value="ECO:0007669"/>
    <property type="project" value="InterPro"/>
</dbReference>
<comment type="similarity">
    <text evidence="2">Belongs to the oxidase-dependent Fe transporter (OFeT) (TC 9.A.10.1) family.</text>
</comment>
<feature type="transmembrane region" description="Helical" evidence="6">
    <location>
        <begin position="73"/>
        <end position="93"/>
    </location>
</feature>
<evidence type="ECO:0000313" key="7">
    <source>
        <dbReference type="EMBL" id="KAA9377663.1"/>
    </source>
</evidence>
<evidence type="ECO:0000256" key="5">
    <source>
        <dbReference type="ARBA" id="ARBA00023136"/>
    </source>
</evidence>
<dbReference type="PANTHER" id="PTHR31632">
    <property type="entry name" value="IRON TRANSPORTER FTH1"/>
    <property type="match status" value="1"/>
</dbReference>
<protein>
    <submittedName>
        <fullName evidence="7">Iron transporter</fullName>
    </submittedName>
</protein>
<feature type="transmembrane region" description="Helical" evidence="6">
    <location>
        <begin position="145"/>
        <end position="166"/>
    </location>
</feature>
<proteinExistence type="inferred from homology"/>
<dbReference type="AlphaFoldDB" id="A0A5J5K0B6"/>
<keyword evidence="5 6" id="KW-0472">Membrane</keyword>
<keyword evidence="8" id="KW-1185">Reference proteome</keyword>
<gene>
    <name evidence="7" type="ORF">F5972_18825</name>
</gene>
<evidence type="ECO:0000256" key="1">
    <source>
        <dbReference type="ARBA" id="ARBA00004141"/>
    </source>
</evidence>
<evidence type="ECO:0000256" key="6">
    <source>
        <dbReference type="SAM" id="Phobius"/>
    </source>
</evidence>
<evidence type="ECO:0000256" key="4">
    <source>
        <dbReference type="ARBA" id="ARBA00022989"/>
    </source>
</evidence>
<reference evidence="7 8" key="1">
    <citation type="submission" date="2019-09" db="EMBL/GenBank/DDBJ databases">
        <title>Screening of Novel Bioactive Compounds from Soil-Associated.</title>
        <authorList>
            <person name="Gong X."/>
        </authorList>
    </citation>
    <scope>NUCLEOTIDE SEQUENCE [LARGE SCALE GENOMIC DNA]</scope>
    <source>
        <strain evidence="7 8">Gxj-6</strain>
    </source>
</reference>
<organism evidence="7 8">
    <name type="scientific">Microbispora cellulosiformans</name>
    <dbReference type="NCBI Taxonomy" id="2614688"/>
    <lineage>
        <taxon>Bacteria</taxon>
        <taxon>Bacillati</taxon>
        <taxon>Actinomycetota</taxon>
        <taxon>Actinomycetes</taxon>
        <taxon>Streptosporangiales</taxon>
        <taxon>Streptosporangiaceae</taxon>
        <taxon>Microbispora</taxon>
    </lineage>
</organism>
<keyword evidence="3 6" id="KW-0812">Transmembrane</keyword>
<dbReference type="RefSeq" id="WP_150934854.1">
    <property type="nucleotide sequence ID" value="NZ_VYTZ01000006.1"/>
</dbReference>
<feature type="transmembrane region" description="Helical" evidence="6">
    <location>
        <begin position="178"/>
        <end position="198"/>
    </location>
</feature>
<feature type="transmembrane region" description="Helical" evidence="6">
    <location>
        <begin position="105"/>
        <end position="125"/>
    </location>
</feature>
<dbReference type="PANTHER" id="PTHR31632:SF2">
    <property type="entry name" value="PLASMA MEMBRANE IRON PERMEASE"/>
    <property type="match status" value="1"/>
</dbReference>
<dbReference type="EMBL" id="VYTZ01000006">
    <property type="protein sequence ID" value="KAA9377663.1"/>
    <property type="molecule type" value="Genomic_DNA"/>
</dbReference>
<evidence type="ECO:0000256" key="3">
    <source>
        <dbReference type="ARBA" id="ARBA00022692"/>
    </source>
</evidence>
<evidence type="ECO:0000256" key="2">
    <source>
        <dbReference type="ARBA" id="ARBA00008333"/>
    </source>
</evidence>
<accession>A0A5J5K0B6</accession>
<keyword evidence="4 6" id="KW-1133">Transmembrane helix</keyword>
<sequence length="286" mass="30236">MFASYLIGLREGLEATLVVSILVAFLVKSGRGDRLPLVWAGVGAAVALSVAFGALLTFTAANLGSRQHEMFDAFASLAATVFVTFMIFWMRTAARRMSGDLREKLSDALQLGSVAVVVVAFLSVAREGLETALLWFAAVQGATTSASPLTGITLGLLTSVALGYGLYRSAVRINLTKFFTWTGLLLILVAAGIFKYGVHDLQEAGLLPGLSTYAFDISGVLDPGAWYSTLLSGMFNITAQPSVLETVAWVAYAVPVLVLFLRRPSAKAPAGTAPQSQQPQSPQPAS</sequence>
<dbReference type="Pfam" id="PF03239">
    <property type="entry name" value="FTR1"/>
    <property type="match status" value="1"/>
</dbReference>
<feature type="transmembrane region" description="Helical" evidence="6">
    <location>
        <begin position="12"/>
        <end position="30"/>
    </location>
</feature>
<dbReference type="InterPro" id="IPR004923">
    <property type="entry name" value="FTR1/Fip1/EfeU"/>
</dbReference>
<dbReference type="GO" id="GO:0015093">
    <property type="term" value="F:ferrous iron transmembrane transporter activity"/>
    <property type="evidence" value="ECO:0007669"/>
    <property type="project" value="TreeGrafter"/>
</dbReference>
<feature type="transmembrane region" description="Helical" evidence="6">
    <location>
        <begin position="242"/>
        <end position="261"/>
    </location>
</feature>
<dbReference type="Proteomes" id="UP000327011">
    <property type="component" value="Unassembled WGS sequence"/>
</dbReference>
<dbReference type="NCBIfam" id="NF041756">
    <property type="entry name" value="EfeU"/>
    <property type="match status" value="1"/>
</dbReference>